<dbReference type="STRING" id="1280950.HJO_07417"/>
<dbReference type="GO" id="GO:0009306">
    <property type="term" value="P:protein secretion"/>
    <property type="evidence" value="ECO:0007669"/>
    <property type="project" value="InterPro"/>
</dbReference>
<accession>A0A059FQ02</accession>
<feature type="domain" description="Type II/III secretion system secretin-like" evidence="3">
    <location>
        <begin position="291"/>
        <end position="467"/>
    </location>
</feature>
<dbReference type="AlphaFoldDB" id="A0A059FQ02"/>
<sequence>MSMSYGMKGALALALVTAVPCIASAAPNGMNTKITAPGQSAVSEHVTLGLSKSMVIELDSPAADVVITDPKIADAVVQTSERIIFRGVSIGQTNAFVFDRNGNQLLNLEISVEVDMTGLHQLIERHVPGARINVEGVNGNVLITGVVDDLSQSDQVSRLVSAYLSADDDTQVVNMVQIAAKDQVMLEVRIVEMQRTAIKQLGINLSGTPGFGDFAKLVEQQLFTPNADGVLVDADIKALLPGQPQTFAGAIGTSNSFGIQGRSLGGFNGGLTYSNYVGKDLQTSFGATIDALERIGIIKTLAEPNIVAMSGESAKFLAGGEFPVPVGQDNNGRVTIEFKPYGVGLGFTPVVLSEGRISLKVSTEVSELTNQGAFQGATQSAVDSNGNVVQVQGITIPALTVRRAESVIELPSGGSMMMAGLIQSKSRQTLDQIPGLKKLPVLGALFQSRDFLQDESELVVIVTPYLVDPTQKNQLRTPADGYANASDAKTIFFGKLNEQYGKDGAPVDAQDYRAPVGFIEE</sequence>
<dbReference type="GO" id="GO:0015627">
    <property type="term" value="C:type II protein secretion system complex"/>
    <property type="evidence" value="ECO:0007669"/>
    <property type="project" value="TreeGrafter"/>
</dbReference>
<organism evidence="5 6">
    <name type="scientific">Hyphomonas johnsonii MHS-2</name>
    <dbReference type="NCBI Taxonomy" id="1280950"/>
    <lineage>
        <taxon>Bacteria</taxon>
        <taxon>Pseudomonadati</taxon>
        <taxon>Pseudomonadota</taxon>
        <taxon>Alphaproteobacteria</taxon>
        <taxon>Hyphomonadales</taxon>
        <taxon>Hyphomonadaceae</taxon>
        <taxon>Hyphomonas</taxon>
    </lineage>
</organism>
<dbReference type="RefSeq" id="WP_051618391.1">
    <property type="nucleotide sequence ID" value="NZ_ARYK01000003.1"/>
</dbReference>
<comment type="caution">
    <text evidence="5">The sequence shown here is derived from an EMBL/GenBank/DDBJ whole genome shotgun (WGS) entry which is preliminary data.</text>
</comment>
<dbReference type="PATRIC" id="fig|1280950.3.peg.1486"/>
<dbReference type="InterPro" id="IPR004846">
    <property type="entry name" value="T2SS/T3SS_dom"/>
</dbReference>
<dbReference type="PRINTS" id="PR00811">
    <property type="entry name" value="BCTERIALGSPD"/>
</dbReference>
<proteinExistence type="inferred from homology"/>
<name>A0A059FQ02_9PROT</name>
<comment type="similarity">
    <text evidence="1">Belongs to the bacterial secretin family.</text>
</comment>
<dbReference type="Pfam" id="PF13629">
    <property type="entry name" value="T2SS-T3SS_pil_N"/>
    <property type="match status" value="1"/>
</dbReference>
<feature type="domain" description="Pilus formation protein N-terminal" evidence="4">
    <location>
        <begin position="44"/>
        <end position="112"/>
    </location>
</feature>
<dbReference type="Pfam" id="PF00263">
    <property type="entry name" value="Secretin"/>
    <property type="match status" value="1"/>
</dbReference>
<evidence type="ECO:0000256" key="1">
    <source>
        <dbReference type="RuleBase" id="RU004003"/>
    </source>
</evidence>
<dbReference type="InterPro" id="IPR032789">
    <property type="entry name" value="T2SS-T3SS_pil_N"/>
</dbReference>
<evidence type="ECO:0000256" key="2">
    <source>
        <dbReference type="SAM" id="SignalP"/>
    </source>
</evidence>
<evidence type="ECO:0000313" key="5">
    <source>
        <dbReference type="EMBL" id="KCZ92765.1"/>
    </source>
</evidence>
<evidence type="ECO:0000259" key="3">
    <source>
        <dbReference type="Pfam" id="PF00263"/>
    </source>
</evidence>
<keyword evidence="6" id="KW-1185">Reference proteome</keyword>
<feature type="chain" id="PRO_5001572500" evidence="2">
    <location>
        <begin position="26"/>
        <end position="521"/>
    </location>
</feature>
<dbReference type="Proteomes" id="UP000025171">
    <property type="component" value="Unassembled WGS sequence"/>
</dbReference>
<evidence type="ECO:0000313" key="6">
    <source>
        <dbReference type="Proteomes" id="UP000025171"/>
    </source>
</evidence>
<feature type="signal peptide" evidence="2">
    <location>
        <begin position="1"/>
        <end position="25"/>
    </location>
</feature>
<protein>
    <submittedName>
        <fullName evidence="5">Pilus assembly protein CpaC</fullName>
    </submittedName>
</protein>
<dbReference type="InterPro" id="IPR001775">
    <property type="entry name" value="GspD/PilQ"/>
</dbReference>
<dbReference type="PANTHER" id="PTHR30332:SF17">
    <property type="entry name" value="TYPE IV PILIATION SYSTEM PROTEIN DR_0774-RELATED"/>
    <property type="match status" value="1"/>
</dbReference>
<reference evidence="5 6" key="1">
    <citation type="journal article" date="2014" name="Antonie Van Leeuwenhoek">
        <title>Hyphomonas beringensis sp. nov. and Hyphomonas chukchiensis sp. nov., isolated from surface seawater of the Bering Sea and Chukchi Sea.</title>
        <authorList>
            <person name="Li C."/>
            <person name="Lai Q."/>
            <person name="Li G."/>
            <person name="Dong C."/>
            <person name="Wang J."/>
            <person name="Liao Y."/>
            <person name="Shao Z."/>
        </authorList>
    </citation>
    <scope>NUCLEOTIDE SEQUENCE [LARGE SCALE GENOMIC DNA]</scope>
    <source>
        <strain evidence="5 6">MHS-2</strain>
    </source>
</reference>
<dbReference type="InterPro" id="IPR050810">
    <property type="entry name" value="Bact_Secretion_Sys_Channel"/>
</dbReference>
<gene>
    <name evidence="5" type="ORF">HJO_07417</name>
</gene>
<keyword evidence="2" id="KW-0732">Signal</keyword>
<dbReference type="eggNOG" id="COG4964">
    <property type="taxonomic scope" value="Bacteria"/>
</dbReference>
<evidence type="ECO:0000259" key="4">
    <source>
        <dbReference type="Pfam" id="PF13629"/>
    </source>
</evidence>
<dbReference type="EMBL" id="ARYK01000003">
    <property type="protein sequence ID" value="KCZ92765.1"/>
    <property type="molecule type" value="Genomic_DNA"/>
</dbReference>
<dbReference type="PANTHER" id="PTHR30332">
    <property type="entry name" value="PROBABLE GENERAL SECRETION PATHWAY PROTEIN D"/>
    <property type="match status" value="1"/>
</dbReference>